<feature type="domain" description="ESPR" evidence="1">
    <location>
        <begin position="1"/>
        <end position="28"/>
    </location>
</feature>
<proteinExistence type="predicted"/>
<sequence>MNKVFKIIWNTTLNRFDVVPEFAKAGKKWVVPQI</sequence>
<organism evidence="2 3">
    <name type="scientific">Yersinia hibernica</name>
    <dbReference type="NCBI Taxonomy" id="2339259"/>
    <lineage>
        <taxon>Bacteria</taxon>
        <taxon>Pseudomonadati</taxon>
        <taxon>Pseudomonadota</taxon>
        <taxon>Gammaproteobacteria</taxon>
        <taxon>Enterobacterales</taxon>
        <taxon>Yersiniaceae</taxon>
        <taxon>Yersinia</taxon>
    </lineage>
</organism>
<evidence type="ECO:0000259" key="1">
    <source>
        <dbReference type="Pfam" id="PF13018"/>
    </source>
</evidence>
<keyword evidence="3" id="KW-1185">Reference proteome</keyword>
<dbReference type="EMBL" id="CP032487">
    <property type="protein sequence ID" value="QAX78402.1"/>
    <property type="molecule type" value="Genomic_DNA"/>
</dbReference>
<dbReference type="RefSeq" id="WP_129196016.1">
    <property type="nucleotide sequence ID" value="NZ_CP032487.1"/>
</dbReference>
<dbReference type="InterPro" id="IPR024973">
    <property type="entry name" value="ESPR"/>
</dbReference>
<name>A0ABX5QYK1_9GAMM</name>
<dbReference type="Pfam" id="PF13018">
    <property type="entry name" value="ESPR"/>
    <property type="match status" value="1"/>
</dbReference>
<gene>
    <name evidence="2" type="ORF">D5F51_07400</name>
</gene>
<reference evidence="3" key="1">
    <citation type="submission" date="2018-09" db="EMBL/GenBank/DDBJ databases">
        <title>Yersinia hibernicus sp. nov.</title>
        <authorList>
            <person name="Nguyen S.V."/>
            <person name="Mundanda D.M."/>
            <person name="Anes J."/>
            <person name="Fanning S."/>
        </authorList>
    </citation>
    <scope>NUCLEOTIDE SEQUENCE [LARGE SCALE GENOMIC DNA]</scope>
    <source>
        <strain evidence="3">CFS1934</strain>
    </source>
</reference>
<evidence type="ECO:0000313" key="2">
    <source>
        <dbReference type="EMBL" id="QAX78402.1"/>
    </source>
</evidence>
<protein>
    <recommendedName>
        <fullName evidence="1">ESPR domain-containing protein</fullName>
    </recommendedName>
</protein>
<evidence type="ECO:0000313" key="3">
    <source>
        <dbReference type="Proteomes" id="UP000288804"/>
    </source>
</evidence>
<accession>A0ABX5QYK1</accession>
<dbReference type="Proteomes" id="UP000288804">
    <property type="component" value="Chromosome"/>
</dbReference>